<proteinExistence type="predicted"/>
<name>A0A2U1J8G0_SMIAN</name>
<comment type="caution">
    <text evidence="2">The sequence shown here is derived from an EMBL/GenBank/DDBJ whole genome shotgun (WGS) entry which is preliminary data.</text>
</comment>
<dbReference type="Proteomes" id="UP000245591">
    <property type="component" value="Unassembled WGS sequence"/>
</dbReference>
<keyword evidence="1" id="KW-0732">Signal</keyword>
<organism evidence="2 3">
    <name type="scientific">Smittium angustum</name>
    <dbReference type="NCBI Taxonomy" id="133377"/>
    <lineage>
        <taxon>Eukaryota</taxon>
        <taxon>Fungi</taxon>
        <taxon>Fungi incertae sedis</taxon>
        <taxon>Zoopagomycota</taxon>
        <taxon>Kickxellomycotina</taxon>
        <taxon>Harpellomycetes</taxon>
        <taxon>Harpellales</taxon>
        <taxon>Legeriomycetaceae</taxon>
        <taxon>Smittium</taxon>
    </lineage>
</organism>
<evidence type="ECO:0000313" key="3">
    <source>
        <dbReference type="Proteomes" id="UP000245591"/>
    </source>
</evidence>
<reference evidence="2 3" key="1">
    <citation type="journal article" date="2018" name="MBio">
        <title>Comparative Genomics Reveals the Core Gene Toolbox for the Fungus-Insect Symbiosis.</title>
        <authorList>
            <person name="Wang Y."/>
            <person name="Stata M."/>
            <person name="Wang W."/>
            <person name="Stajich J.E."/>
            <person name="White M.M."/>
            <person name="Moncalvo J.M."/>
        </authorList>
    </citation>
    <scope>NUCLEOTIDE SEQUENCE [LARGE SCALE GENOMIC DNA]</scope>
    <source>
        <strain evidence="2 3">AUS-126-30</strain>
    </source>
</reference>
<accession>A0A2U1J8G0</accession>
<evidence type="ECO:0000256" key="1">
    <source>
        <dbReference type="SAM" id="SignalP"/>
    </source>
</evidence>
<sequence>MFIKSISIVVLGLTYLTLGQVCSNNGAERCLKANGVDTGYVRCESGVETTYNCASDEFCYGNGLSGIMCIHKDTAKRSNMKRQTSAFRGLENSMNLFINGLHGDAASLSRAITNARTSMFTDTNSLGQFSTSFNNGVKANSARIASGTTSTTNLLKSTTGLNTVFTGSKKFMSAAMANINGLSYMLSDATANAIKSESARDGLAVVIATTMGSSTPKSKRATTSVSLIERQNAFNNLNLAMNIFYPTTFGKALTGNFSPSSLAQNTVQSAQGNNNSTSKLLRSFLGNINGSQKYMTAFSAGSISVANAISTHGSPAIANRIISQYSPRAKSSSATTNFINGAANAVMTIKTRAVGPINTAMGAFQGLMPNACHCADYLTYNNYIFYSALLIIYSLISPTGSCCYPASVPFAIRSLVL</sequence>
<feature type="chain" id="PRO_5015451518" evidence="1">
    <location>
        <begin position="20"/>
        <end position="417"/>
    </location>
</feature>
<evidence type="ECO:0000313" key="2">
    <source>
        <dbReference type="EMBL" id="PWA01380.1"/>
    </source>
</evidence>
<gene>
    <name evidence="2" type="ORF">BB558_002525</name>
</gene>
<feature type="signal peptide" evidence="1">
    <location>
        <begin position="1"/>
        <end position="19"/>
    </location>
</feature>
<keyword evidence="3" id="KW-1185">Reference proteome</keyword>
<protein>
    <submittedName>
        <fullName evidence="2">Uncharacterized protein</fullName>
    </submittedName>
</protein>
<dbReference type="EMBL" id="MBFU01000180">
    <property type="protein sequence ID" value="PWA01380.1"/>
    <property type="molecule type" value="Genomic_DNA"/>
</dbReference>
<dbReference type="AlphaFoldDB" id="A0A2U1J8G0"/>